<evidence type="ECO:0000313" key="2">
    <source>
        <dbReference type="Proteomes" id="UP000789860"/>
    </source>
</evidence>
<gene>
    <name evidence="1" type="ORF">SCALOS_LOCUS7914</name>
</gene>
<organism evidence="1 2">
    <name type="scientific">Scutellospora calospora</name>
    <dbReference type="NCBI Taxonomy" id="85575"/>
    <lineage>
        <taxon>Eukaryota</taxon>
        <taxon>Fungi</taxon>
        <taxon>Fungi incertae sedis</taxon>
        <taxon>Mucoromycota</taxon>
        <taxon>Glomeromycotina</taxon>
        <taxon>Glomeromycetes</taxon>
        <taxon>Diversisporales</taxon>
        <taxon>Gigasporaceae</taxon>
        <taxon>Scutellospora</taxon>
    </lineage>
</organism>
<feature type="non-terminal residue" evidence="1">
    <location>
        <position position="1"/>
    </location>
</feature>
<protein>
    <submittedName>
        <fullName evidence="1">7_t:CDS:1</fullName>
    </submittedName>
</protein>
<feature type="non-terminal residue" evidence="1">
    <location>
        <position position="143"/>
    </location>
</feature>
<comment type="caution">
    <text evidence="1">The sequence shown here is derived from an EMBL/GenBank/DDBJ whole genome shotgun (WGS) entry which is preliminary data.</text>
</comment>
<accession>A0ACA9N206</accession>
<dbReference type="Proteomes" id="UP000789860">
    <property type="component" value="Unassembled WGS sequence"/>
</dbReference>
<reference evidence="1" key="1">
    <citation type="submission" date="2021-06" db="EMBL/GenBank/DDBJ databases">
        <authorList>
            <person name="Kallberg Y."/>
            <person name="Tangrot J."/>
            <person name="Rosling A."/>
        </authorList>
    </citation>
    <scope>NUCLEOTIDE SEQUENCE</scope>
    <source>
        <strain evidence="1">AU212A</strain>
    </source>
</reference>
<keyword evidence="2" id="KW-1185">Reference proteome</keyword>
<evidence type="ECO:0000313" key="1">
    <source>
        <dbReference type="EMBL" id="CAG8629436.1"/>
    </source>
</evidence>
<sequence>SNLKTFCKYCINALGEEEGKNTYFPNKKDQIILHLKKCLHFLDATIAKEQAEIFKLISDNNSSTKKRYSSRKIVVRSKPYGPIDNYAVQALSKEDAKQFNKLLLRMTVSYVIDKTELMLLELESINIKVCTIITNSAGAYAAT</sequence>
<name>A0ACA9N206_9GLOM</name>
<dbReference type="EMBL" id="CAJVPM010019358">
    <property type="protein sequence ID" value="CAG8629436.1"/>
    <property type="molecule type" value="Genomic_DNA"/>
</dbReference>
<proteinExistence type="predicted"/>